<protein>
    <recommendedName>
        <fullName evidence="1">Dedicator of cytokinesis C/D N-terminal domain-containing protein</fullName>
    </recommendedName>
</protein>
<keyword evidence="3" id="KW-1185">Reference proteome</keyword>
<dbReference type="InterPro" id="IPR021816">
    <property type="entry name" value="DOCK_C/D_N"/>
</dbReference>
<dbReference type="Pfam" id="PF11878">
    <property type="entry name" value="DOCK_C-D_N"/>
    <property type="match status" value="1"/>
</dbReference>
<dbReference type="InterPro" id="IPR026791">
    <property type="entry name" value="DOCK"/>
</dbReference>
<dbReference type="AlphaFoldDB" id="A0A8C4WZQ6"/>
<dbReference type="Ensembl" id="ENSEBUT00000022698.1">
    <property type="protein sequence ID" value="ENSEBUP00000022122.1"/>
    <property type="gene ID" value="ENSEBUG00000013637.1"/>
</dbReference>
<name>A0A8C4WZQ6_EPTBU</name>
<dbReference type="PANTHER" id="PTHR23317:SF26">
    <property type="entry name" value="ZIZIMIN, ISOFORM K"/>
    <property type="match status" value="1"/>
</dbReference>
<organism evidence="2 3">
    <name type="scientific">Eptatretus burgeri</name>
    <name type="common">Inshore hagfish</name>
    <dbReference type="NCBI Taxonomy" id="7764"/>
    <lineage>
        <taxon>Eukaryota</taxon>
        <taxon>Metazoa</taxon>
        <taxon>Chordata</taxon>
        <taxon>Craniata</taxon>
        <taxon>Vertebrata</taxon>
        <taxon>Cyclostomata</taxon>
        <taxon>Myxini</taxon>
        <taxon>Myxiniformes</taxon>
        <taxon>Myxinidae</taxon>
        <taxon>Eptatretinae</taxon>
        <taxon>Eptatretus</taxon>
    </lineage>
</organism>
<reference evidence="2" key="2">
    <citation type="submission" date="2025-09" db="UniProtKB">
        <authorList>
            <consortium name="Ensembl"/>
        </authorList>
    </citation>
    <scope>IDENTIFICATION</scope>
</reference>
<accession>A0A8C4WZQ6</accession>
<reference evidence="2" key="1">
    <citation type="submission" date="2025-08" db="UniProtKB">
        <authorList>
            <consortium name="Ensembl"/>
        </authorList>
    </citation>
    <scope>IDENTIFICATION</scope>
</reference>
<dbReference type="PANTHER" id="PTHR23317">
    <property type="entry name" value="DEDICATOR OF CYTOKINESIS DOCK"/>
    <property type="match status" value="1"/>
</dbReference>
<evidence type="ECO:0000313" key="3">
    <source>
        <dbReference type="Proteomes" id="UP000694388"/>
    </source>
</evidence>
<evidence type="ECO:0000259" key="1">
    <source>
        <dbReference type="Pfam" id="PF11878"/>
    </source>
</evidence>
<evidence type="ECO:0000313" key="2">
    <source>
        <dbReference type="Ensembl" id="ENSEBUP00000022122.1"/>
    </source>
</evidence>
<proteinExistence type="predicted"/>
<dbReference type="GeneTree" id="ENSGT00940000155972"/>
<dbReference type="SUPFAM" id="SSF50729">
    <property type="entry name" value="PH domain-like"/>
    <property type="match status" value="1"/>
</dbReference>
<sequence length="255" mass="28667">MDGRPAVRSLSRARGAVLARLSKRECSSLAERPQIRRFAILPSVVLTHDPLPWHVEVPDYEAILEELKLQIKEDPLVDLLEFPPDDISVQSKPRQNRAATCFPEGTSEKESGNLLVEECLKTYNSPENLVCYNYKDYSGDFQHLPKVDLQRHFLVPHVYEVDLDTDKEEENGGVASQMAIVLKKGWLHKGNFTNSSNSVTMKNSRIRRHGFEVKMVDGGGLLLAAESASDMDGWRSTLNSLLQSHFHAAMKADNP</sequence>
<dbReference type="Proteomes" id="UP000694388">
    <property type="component" value="Unplaced"/>
</dbReference>
<feature type="domain" description="Dedicator of cytokinesis C/D N-terminal" evidence="1">
    <location>
        <begin position="59"/>
        <end position="162"/>
    </location>
</feature>
<dbReference type="GO" id="GO:0005085">
    <property type="term" value="F:guanyl-nucleotide exchange factor activity"/>
    <property type="evidence" value="ECO:0007669"/>
    <property type="project" value="InterPro"/>
</dbReference>
<dbReference type="GO" id="GO:0007264">
    <property type="term" value="P:small GTPase-mediated signal transduction"/>
    <property type="evidence" value="ECO:0007669"/>
    <property type="project" value="InterPro"/>
</dbReference>